<reference evidence="1" key="1">
    <citation type="journal article" date="2015" name="Nature">
        <title>Complex archaea that bridge the gap between prokaryotes and eukaryotes.</title>
        <authorList>
            <person name="Spang A."/>
            <person name="Saw J.H."/>
            <person name="Jorgensen S.L."/>
            <person name="Zaremba-Niedzwiedzka K."/>
            <person name="Martijn J."/>
            <person name="Lind A.E."/>
            <person name="van Eijk R."/>
            <person name="Schleper C."/>
            <person name="Guy L."/>
            <person name="Ettema T.J."/>
        </authorList>
    </citation>
    <scope>NUCLEOTIDE SEQUENCE</scope>
</reference>
<sequence length="260" mass="29196">MDLPTKTVLGGNVVLNQLVWFLYGPPGIGKSSLASGFRTGKSRPLFLWTSPITYIEGVYKKRISDWPTFKKTVKALKAKHPERYSVIVVDIIDFLFLHCRAHVLNHRGIEHESDLGHGKGFDMVKREFIPVIATLCTSGYGVVFISHAQSRDFQPGRGIKEQRIIPTLQGSAKNVILPICDIEGYLGFSPDDVEDDTGKRRIFFEPTGSVEAKDWTGRLPTRMTLDRNPVITCKKLETALLTEGREGGKKKKKTKRKKKA</sequence>
<dbReference type="Pfam" id="PF13479">
    <property type="entry name" value="AAA_24"/>
    <property type="match status" value="1"/>
</dbReference>
<comment type="caution">
    <text evidence="1">The sequence shown here is derived from an EMBL/GenBank/DDBJ whole genome shotgun (WGS) entry which is preliminary data.</text>
</comment>
<accession>A0A0F8ZX38</accession>
<gene>
    <name evidence="1" type="ORF">LCGC14_2642340</name>
</gene>
<dbReference type="EMBL" id="LAZR01045600">
    <property type="protein sequence ID" value="KKK98477.1"/>
    <property type="molecule type" value="Genomic_DNA"/>
</dbReference>
<dbReference type="SUPFAM" id="SSF52540">
    <property type="entry name" value="P-loop containing nucleoside triphosphate hydrolases"/>
    <property type="match status" value="1"/>
</dbReference>
<organism evidence="1">
    <name type="scientific">marine sediment metagenome</name>
    <dbReference type="NCBI Taxonomy" id="412755"/>
    <lineage>
        <taxon>unclassified sequences</taxon>
        <taxon>metagenomes</taxon>
        <taxon>ecological metagenomes</taxon>
    </lineage>
</organism>
<evidence type="ECO:0000313" key="1">
    <source>
        <dbReference type="EMBL" id="KKK98477.1"/>
    </source>
</evidence>
<name>A0A0F8ZX38_9ZZZZ</name>
<proteinExistence type="predicted"/>
<protein>
    <submittedName>
        <fullName evidence="1">Uncharacterized protein</fullName>
    </submittedName>
</protein>
<dbReference type="AlphaFoldDB" id="A0A0F8ZX38"/>
<dbReference type="InterPro" id="IPR027417">
    <property type="entry name" value="P-loop_NTPase"/>
</dbReference>